<dbReference type="InterPro" id="IPR029063">
    <property type="entry name" value="SAM-dependent_MTases_sf"/>
</dbReference>
<evidence type="ECO:0000259" key="3">
    <source>
        <dbReference type="Pfam" id="PF13649"/>
    </source>
</evidence>
<proteinExistence type="predicted"/>
<evidence type="ECO:0000256" key="2">
    <source>
        <dbReference type="ARBA" id="ARBA00022679"/>
    </source>
</evidence>
<dbReference type="EMBL" id="JACIEE010000002">
    <property type="protein sequence ID" value="MBB3975959.1"/>
    <property type="molecule type" value="Genomic_DNA"/>
</dbReference>
<dbReference type="PANTHER" id="PTHR43861:SF1">
    <property type="entry name" value="TRANS-ACONITATE 2-METHYLTRANSFERASE"/>
    <property type="match status" value="1"/>
</dbReference>
<dbReference type="GO" id="GO:0008168">
    <property type="term" value="F:methyltransferase activity"/>
    <property type="evidence" value="ECO:0007669"/>
    <property type="project" value="UniProtKB-KW"/>
</dbReference>
<dbReference type="RefSeq" id="WP_183800330.1">
    <property type="nucleotide sequence ID" value="NZ_JACIEE010000002.1"/>
</dbReference>
<name>A0A7W6DBN1_9HYPH</name>
<keyword evidence="1 4" id="KW-0489">Methyltransferase</keyword>
<evidence type="ECO:0000313" key="4">
    <source>
        <dbReference type="EMBL" id="MBB3975959.1"/>
    </source>
</evidence>
<comment type="caution">
    <text evidence="4">The sequence shown here is derived from an EMBL/GenBank/DDBJ whole genome shotgun (WGS) entry which is preliminary data.</text>
</comment>
<dbReference type="CDD" id="cd02440">
    <property type="entry name" value="AdoMet_MTases"/>
    <property type="match status" value="1"/>
</dbReference>
<feature type="domain" description="Methyltransferase" evidence="3">
    <location>
        <begin position="40"/>
        <end position="132"/>
    </location>
</feature>
<dbReference type="Gene3D" id="3.40.50.150">
    <property type="entry name" value="Vaccinia Virus protein VP39"/>
    <property type="match status" value="1"/>
</dbReference>
<protein>
    <submittedName>
        <fullName evidence="4">SAM-dependent methyltransferase</fullName>
    </submittedName>
</protein>
<dbReference type="InterPro" id="IPR041698">
    <property type="entry name" value="Methyltransf_25"/>
</dbReference>
<dbReference type="Proteomes" id="UP000574761">
    <property type="component" value="Unassembled WGS sequence"/>
</dbReference>
<dbReference type="PANTHER" id="PTHR43861">
    <property type="entry name" value="TRANS-ACONITATE 2-METHYLTRANSFERASE-RELATED"/>
    <property type="match status" value="1"/>
</dbReference>
<dbReference type="Gene3D" id="2.20.130.10">
    <property type="entry name" value="CAC2371-like domains"/>
    <property type="match status" value="1"/>
</dbReference>
<dbReference type="AlphaFoldDB" id="A0A7W6DBN1"/>
<evidence type="ECO:0000313" key="5">
    <source>
        <dbReference type="Proteomes" id="UP000574761"/>
    </source>
</evidence>
<reference evidence="4 5" key="1">
    <citation type="submission" date="2020-08" db="EMBL/GenBank/DDBJ databases">
        <title>Genomic Encyclopedia of Type Strains, Phase IV (KMG-IV): sequencing the most valuable type-strain genomes for metagenomic binning, comparative biology and taxonomic classification.</title>
        <authorList>
            <person name="Goeker M."/>
        </authorList>
    </citation>
    <scope>NUCLEOTIDE SEQUENCE [LARGE SCALE GENOMIC DNA]</scope>
    <source>
        <strain evidence="4 5">DSM 100211</strain>
    </source>
</reference>
<sequence length="251" mass="26934">MPAFDRLFDDADLAAFYDLENGWGSDLDTCRSLAADAGSVLDLGCGTGELALSLAGGRRVVGVDPATAMLDIARGKPGAAAARFVEGDARTIRLGETFDLIVMTGHAFQVFLTQADQRAVLATIAAHLSPTGRFVFDSRNPAVREWEEWVPQASGRELVHDRLGPVKAWNDMAHDPATGIVTYETHYLVAADGRHLQATSQILFTSKDRIEALLAESGLEVRRWAGDWQGGDWHPGAPEIIPIGGLAASGR</sequence>
<keyword evidence="5" id="KW-1185">Reference proteome</keyword>
<organism evidence="4 5">
    <name type="scientific">Mycoplana azooxidifex</name>
    <dbReference type="NCBI Taxonomy" id="1636188"/>
    <lineage>
        <taxon>Bacteria</taxon>
        <taxon>Pseudomonadati</taxon>
        <taxon>Pseudomonadota</taxon>
        <taxon>Alphaproteobacteria</taxon>
        <taxon>Hyphomicrobiales</taxon>
        <taxon>Rhizobiaceae</taxon>
        <taxon>Mycoplana</taxon>
    </lineage>
</organism>
<gene>
    <name evidence="4" type="ORF">GGQ64_001146</name>
</gene>
<evidence type="ECO:0000256" key="1">
    <source>
        <dbReference type="ARBA" id="ARBA00022603"/>
    </source>
</evidence>
<dbReference type="GO" id="GO:0032259">
    <property type="term" value="P:methylation"/>
    <property type="evidence" value="ECO:0007669"/>
    <property type="project" value="UniProtKB-KW"/>
</dbReference>
<keyword evidence="2 4" id="KW-0808">Transferase</keyword>
<dbReference type="SUPFAM" id="SSF53335">
    <property type="entry name" value="S-adenosyl-L-methionine-dependent methyltransferases"/>
    <property type="match status" value="1"/>
</dbReference>
<dbReference type="Pfam" id="PF13649">
    <property type="entry name" value="Methyltransf_25"/>
    <property type="match status" value="1"/>
</dbReference>
<accession>A0A7W6DBN1</accession>